<dbReference type="EMBL" id="OZ034813">
    <property type="protein sequence ID" value="CAL1354389.1"/>
    <property type="molecule type" value="Genomic_DNA"/>
</dbReference>
<sequence length="230" mass="25424">MSSSSSRQTIEVITTEEAPLKWSVALREEVFKRFLLGQGTSNTTTTTTLKKRVFGEGSIFSPLLFGKFFDPSDAFPLWEFESEVLLAALRSSGKTTVDWYQTDEAYVLRAQLPAVKAVATSGGSGKNSSAVKVCVENGKVVEVSGQWKPLKDDQSSSKAKPGDWRSEDWWEYGYVRRLELPEDAAADSKQMEANLITSCTTGNETTLLLELRIPRKCSSFSDCNSDLPLP</sequence>
<dbReference type="InterPro" id="IPR008978">
    <property type="entry name" value="HSP20-like_chaperone"/>
</dbReference>
<dbReference type="AlphaFoldDB" id="A0AAV2CEJ4"/>
<dbReference type="SUPFAM" id="SSF49764">
    <property type="entry name" value="HSP20-like chaperones"/>
    <property type="match status" value="1"/>
</dbReference>
<dbReference type="Proteomes" id="UP001497516">
    <property type="component" value="Chromosome 1"/>
</dbReference>
<evidence type="ECO:0000313" key="2">
    <source>
        <dbReference type="Proteomes" id="UP001497516"/>
    </source>
</evidence>
<evidence type="ECO:0000313" key="1">
    <source>
        <dbReference type="EMBL" id="CAL1354389.1"/>
    </source>
</evidence>
<dbReference type="PANTHER" id="PTHR47838">
    <property type="entry name" value="21.7 KDA CLASS VI HEAT SHOCK PROTEIN"/>
    <property type="match status" value="1"/>
</dbReference>
<dbReference type="Gene3D" id="2.60.40.790">
    <property type="match status" value="1"/>
</dbReference>
<proteinExistence type="predicted"/>
<evidence type="ECO:0008006" key="3">
    <source>
        <dbReference type="Google" id="ProtNLM"/>
    </source>
</evidence>
<protein>
    <recommendedName>
        <fullName evidence="3">21.7 kDa class VI heat shock protein</fullName>
    </recommendedName>
</protein>
<name>A0AAV2CEJ4_9ROSI</name>
<dbReference type="PANTHER" id="PTHR47838:SF1">
    <property type="entry name" value="21.7 KDA CLASS VI HEAT SHOCK PROTEIN"/>
    <property type="match status" value="1"/>
</dbReference>
<accession>A0AAV2CEJ4</accession>
<gene>
    <name evidence="1" type="ORF">LTRI10_LOCUS2204</name>
</gene>
<keyword evidence="2" id="KW-1185">Reference proteome</keyword>
<reference evidence="1 2" key="1">
    <citation type="submission" date="2024-04" db="EMBL/GenBank/DDBJ databases">
        <authorList>
            <person name="Fracassetti M."/>
        </authorList>
    </citation>
    <scope>NUCLEOTIDE SEQUENCE [LARGE SCALE GENOMIC DNA]</scope>
</reference>
<organism evidence="1 2">
    <name type="scientific">Linum trigynum</name>
    <dbReference type="NCBI Taxonomy" id="586398"/>
    <lineage>
        <taxon>Eukaryota</taxon>
        <taxon>Viridiplantae</taxon>
        <taxon>Streptophyta</taxon>
        <taxon>Embryophyta</taxon>
        <taxon>Tracheophyta</taxon>
        <taxon>Spermatophyta</taxon>
        <taxon>Magnoliopsida</taxon>
        <taxon>eudicotyledons</taxon>
        <taxon>Gunneridae</taxon>
        <taxon>Pentapetalae</taxon>
        <taxon>rosids</taxon>
        <taxon>fabids</taxon>
        <taxon>Malpighiales</taxon>
        <taxon>Linaceae</taxon>
        <taxon>Linum</taxon>
    </lineage>
</organism>